<dbReference type="PANTHER" id="PTHR30625:SF17">
    <property type="entry name" value="TOLQ-RELATED"/>
    <property type="match status" value="1"/>
</dbReference>
<feature type="compositionally biased region" description="Basic and acidic residues" evidence="7">
    <location>
        <begin position="251"/>
        <end position="261"/>
    </location>
</feature>
<evidence type="ECO:0000256" key="8">
    <source>
        <dbReference type="SAM" id="Phobius"/>
    </source>
</evidence>
<feature type="region of interest" description="Disordered" evidence="7">
    <location>
        <begin position="244"/>
        <end position="286"/>
    </location>
</feature>
<feature type="signal peptide" evidence="9">
    <location>
        <begin position="1"/>
        <end position="28"/>
    </location>
</feature>
<dbReference type="EMBL" id="CP036268">
    <property type="protein sequence ID" value="QDT37173.1"/>
    <property type="molecule type" value="Genomic_DNA"/>
</dbReference>
<keyword evidence="5 8" id="KW-0472">Membrane</keyword>
<gene>
    <name evidence="11" type="primary">exbB_1</name>
    <name evidence="11" type="ORF">Pan189_15450</name>
</gene>
<keyword evidence="12" id="KW-1185">Reference proteome</keyword>
<dbReference type="Pfam" id="PF01618">
    <property type="entry name" value="MotA_ExbB"/>
    <property type="match status" value="1"/>
</dbReference>
<evidence type="ECO:0000256" key="5">
    <source>
        <dbReference type="ARBA" id="ARBA00023136"/>
    </source>
</evidence>
<dbReference type="GO" id="GO:0005886">
    <property type="term" value="C:plasma membrane"/>
    <property type="evidence" value="ECO:0007669"/>
    <property type="project" value="UniProtKB-SubCell"/>
</dbReference>
<evidence type="ECO:0000256" key="6">
    <source>
        <dbReference type="RuleBase" id="RU004057"/>
    </source>
</evidence>
<comment type="similarity">
    <text evidence="6">Belongs to the exbB/tolQ family.</text>
</comment>
<dbReference type="RefSeq" id="WP_145363311.1">
    <property type="nucleotide sequence ID" value="NZ_CP036268.1"/>
</dbReference>
<dbReference type="InterPro" id="IPR002898">
    <property type="entry name" value="MotA_ExbB_proton_chnl"/>
</dbReference>
<protein>
    <submittedName>
        <fullName evidence="11">Biopolymer transport protein ExbB</fullName>
    </submittedName>
</protein>
<keyword evidence="6" id="KW-0813">Transport</keyword>
<evidence type="ECO:0000256" key="3">
    <source>
        <dbReference type="ARBA" id="ARBA00022692"/>
    </source>
</evidence>
<keyword evidence="2" id="KW-1003">Cell membrane</keyword>
<feature type="transmembrane region" description="Helical" evidence="8">
    <location>
        <begin position="52"/>
        <end position="74"/>
    </location>
</feature>
<feature type="chain" id="PRO_5022100978" evidence="9">
    <location>
        <begin position="29"/>
        <end position="286"/>
    </location>
</feature>
<keyword evidence="4 8" id="KW-1133">Transmembrane helix</keyword>
<evidence type="ECO:0000256" key="1">
    <source>
        <dbReference type="ARBA" id="ARBA00004651"/>
    </source>
</evidence>
<dbReference type="AlphaFoldDB" id="A0A517R014"/>
<dbReference type="KEGG" id="svp:Pan189_15450"/>
<dbReference type="InterPro" id="IPR050790">
    <property type="entry name" value="ExbB/TolQ_transport"/>
</dbReference>
<dbReference type="OrthoDB" id="9809716at2"/>
<accession>A0A517R014</accession>
<evidence type="ECO:0000259" key="10">
    <source>
        <dbReference type="Pfam" id="PF01618"/>
    </source>
</evidence>
<comment type="subcellular location">
    <subcellularLocation>
        <location evidence="1">Cell membrane</location>
        <topology evidence="1">Multi-pass membrane protein</topology>
    </subcellularLocation>
    <subcellularLocation>
        <location evidence="6">Membrane</location>
        <topology evidence="6">Multi-pass membrane protein</topology>
    </subcellularLocation>
</comment>
<evidence type="ECO:0000256" key="4">
    <source>
        <dbReference type="ARBA" id="ARBA00022989"/>
    </source>
</evidence>
<dbReference type="GO" id="GO:0017038">
    <property type="term" value="P:protein import"/>
    <property type="evidence" value="ECO:0007669"/>
    <property type="project" value="TreeGrafter"/>
</dbReference>
<organism evidence="11 12">
    <name type="scientific">Stratiformator vulcanicus</name>
    <dbReference type="NCBI Taxonomy" id="2527980"/>
    <lineage>
        <taxon>Bacteria</taxon>
        <taxon>Pseudomonadati</taxon>
        <taxon>Planctomycetota</taxon>
        <taxon>Planctomycetia</taxon>
        <taxon>Planctomycetales</taxon>
        <taxon>Planctomycetaceae</taxon>
        <taxon>Stratiformator</taxon>
    </lineage>
</organism>
<name>A0A517R014_9PLAN</name>
<evidence type="ECO:0000256" key="9">
    <source>
        <dbReference type="SAM" id="SignalP"/>
    </source>
</evidence>
<reference evidence="11 12" key="1">
    <citation type="submission" date="2019-02" db="EMBL/GenBank/DDBJ databases">
        <title>Deep-cultivation of Planctomycetes and their phenomic and genomic characterization uncovers novel biology.</title>
        <authorList>
            <person name="Wiegand S."/>
            <person name="Jogler M."/>
            <person name="Boedeker C."/>
            <person name="Pinto D."/>
            <person name="Vollmers J."/>
            <person name="Rivas-Marin E."/>
            <person name="Kohn T."/>
            <person name="Peeters S.H."/>
            <person name="Heuer A."/>
            <person name="Rast P."/>
            <person name="Oberbeckmann S."/>
            <person name="Bunk B."/>
            <person name="Jeske O."/>
            <person name="Meyerdierks A."/>
            <person name="Storesund J.E."/>
            <person name="Kallscheuer N."/>
            <person name="Luecker S."/>
            <person name="Lage O.M."/>
            <person name="Pohl T."/>
            <person name="Merkel B.J."/>
            <person name="Hornburger P."/>
            <person name="Mueller R.-W."/>
            <person name="Bruemmer F."/>
            <person name="Labrenz M."/>
            <person name="Spormann A.M."/>
            <person name="Op den Camp H."/>
            <person name="Overmann J."/>
            <person name="Amann R."/>
            <person name="Jetten M.S.M."/>
            <person name="Mascher T."/>
            <person name="Medema M.H."/>
            <person name="Devos D.P."/>
            <person name="Kaster A.-K."/>
            <person name="Ovreas L."/>
            <person name="Rohde M."/>
            <person name="Galperin M.Y."/>
            <person name="Jogler C."/>
        </authorList>
    </citation>
    <scope>NUCLEOTIDE SEQUENCE [LARGE SCALE GENOMIC DNA]</scope>
    <source>
        <strain evidence="11 12">Pan189</strain>
    </source>
</reference>
<evidence type="ECO:0000313" key="12">
    <source>
        <dbReference type="Proteomes" id="UP000317318"/>
    </source>
</evidence>
<feature type="transmembrane region" description="Helical" evidence="8">
    <location>
        <begin position="197"/>
        <end position="218"/>
    </location>
</feature>
<evidence type="ECO:0000256" key="7">
    <source>
        <dbReference type="SAM" id="MobiDB-lite"/>
    </source>
</evidence>
<keyword evidence="9" id="KW-0732">Signal</keyword>
<dbReference type="PANTHER" id="PTHR30625">
    <property type="entry name" value="PROTEIN TOLQ"/>
    <property type="match status" value="1"/>
</dbReference>
<proteinExistence type="inferred from homology"/>
<sequence precursor="true">MRHFLPKGLTIVLIAMAVLIAAAAPALAADPPAEVADGARSLSLTQLLEAGGYIGYGILALSIAMVASIVQHLIRLRKSAFMPSGVAEDVHRCIAAGEYGAAQEICRQRSGLLTHMLSSGLAEVSLGYTAVEKAMEDASTEFAARLFRKIDTLSTIGTIAPMLGLMGTVWGMILAFLEFETKANPQVAELAPGIYRALVTTLLGLGVAVPALTAFAFLRNRIDELVAETSLLAEQVFADFKRTRGRRTKESRKADASREAVGRPLPQPPGSGQSVPSVTLTRERQA</sequence>
<evidence type="ECO:0000256" key="2">
    <source>
        <dbReference type="ARBA" id="ARBA00022475"/>
    </source>
</evidence>
<evidence type="ECO:0000313" key="11">
    <source>
        <dbReference type="EMBL" id="QDT37173.1"/>
    </source>
</evidence>
<dbReference type="Proteomes" id="UP000317318">
    <property type="component" value="Chromosome"/>
</dbReference>
<keyword evidence="3 8" id="KW-0812">Transmembrane</keyword>
<feature type="transmembrane region" description="Helical" evidence="8">
    <location>
        <begin position="155"/>
        <end position="177"/>
    </location>
</feature>
<feature type="domain" description="MotA/TolQ/ExbB proton channel" evidence="10">
    <location>
        <begin position="117"/>
        <end position="228"/>
    </location>
</feature>
<keyword evidence="6" id="KW-0653">Protein transport</keyword>